<proteinExistence type="inferred from homology"/>
<feature type="repeat" description="Solcar" evidence="9">
    <location>
        <begin position="215"/>
        <end position="298"/>
    </location>
</feature>
<sequence length="311" mass="33405">MVNDGLIHAAAGAAGGMVAMTATYPLVVVSTRESVDTQDSNKAKKSILEALQAIRKDKGWSALYRGIGPCLVAVAVTNGFYYFFYENMRGAILKSREGSKALSTLESMLAGFVAGSCTSILSNPVWVVQTTQIGQDASGQSKSRMGVMQTISTLLKNHGISAFFRGVGPALVLVVNPIIQYTVFEQLKNMLIKRRTAKLRAGGLSTAVAVLTDLDYFLLGALSKLVATGLSYPYIVVKNRLQAGSEEAKRYRSALHGVLTIAREEGMEGLYRGLSSKLLQSVLTAAILFASQKRIYELTKQVLATAPVLAK</sequence>
<feature type="repeat" description="Solcar" evidence="9">
    <location>
        <begin position="102"/>
        <end position="190"/>
    </location>
</feature>
<keyword evidence="3 10" id="KW-0813">Transport</keyword>
<protein>
    <submittedName>
        <fullName evidence="12">Mitochondrial carrier</fullName>
    </submittedName>
</protein>
<dbReference type="SUPFAM" id="SSF103506">
    <property type="entry name" value="Mitochondrial carrier"/>
    <property type="match status" value="1"/>
</dbReference>
<dbReference type="Proteomes" id="UP000703269">
    <property type="component" value="Unassembled WGS sequence"/>
</dbReference>
<comment type="caution">
    <text evidence="12">The sequence shown here is derived from an EMBL/GenBank/DDBJ whole genome shotgun (WGS) entry which is preliminary data.</text>
</comment>
<keyword evidence="6 11" id="KW-1133">Transmembrane helix</keyword>
<dbReference type="GO" id="GO:0044610">
    <property type="term" value="F:FMN transmembrane transporter activity"/>
    <property type="evidence" value="ECO:0007669"/>
    <property type="project" value="TreeGrafter"/>
</dbReference>
<reference evidence="12 13" key="1">
    <citation type="submission" date="2021-08" db="EMBL/GenBank/DDBJ databases">
        <title>Draft Genome Sequence of Phanerochaete sordida strain YK-624.</title>
        <authorList>
            <person name="Mori T."/>
            <person name="Dohra H."/>
            <person name="Suzuki T."/>
            <person name="Kawagishi H."/>
            <person name="Hirai H."/>
        </authorList>
    </citation>
    <scope>NUCLEOTIDE SEQUENCE [LARGE SCALE GENOMIC DNA]</scope>
    <source>
        <strain evidence="12 13">YK-624</strain>
    </source>
</reference>
<evidence type="ECO:0000256" key="7">
    <source>
        <dbReference type="ARBA" id="ARBA00023136"/>
    </source>
</evidence>
<evidence type="ECO:0000256" key="8">
    <source>
        <dbReference type="ARBA" id="ARBA00023140"/>
    </source>
</evidence>
<evidence type="ECO:0000256" key="10">
    <source>
        <dbReference type="RuleBase" id="RU000488"/>
    </source>
</evidence>
<comment type="subcellular location">
    <subcellularLocation>
        <location evidence="1">Peroxisome membrane</location>
        <topology evidence="1">Multi-pass membrane protein</topology>
    </subcellularLocation>
</comment>
<dbReference type="PANTHER" id="PTHR45939">
    <property type="entry name" value="PEROXISOMAL MEMBRANE PROTEIN PMP34-RELATED"/>
    <property type="match status" value="1"/>
</dbReference>
<dbReference type="GO" id="GO:0015228">
    <property type="term" value="F:coenzyme A transmembrane transporter activity"/>
    <property type="evidence" value="ECO:0007669"/>
    <property type="project" value="TreeGrafter"/>
</dbReference>
<evidence type="ECO:0000256" key="6">
    <source>
        <dbReference type="ARBA" id="ARBA00022989"/>
    </source>
</evidence>
<dbReference type="InterPro" id="IPR052217">
    <property type="entry name" value="Mito/Peroxisomal_Carrier"/>
</dbReference>
<keyword evidence="8" id="KW-0576">Peroxisome</keyword>
<evidence type="ECO:0000313" key="13">
    <source>
        <dbReference type="Proteomes" id="UP000703269"/>
    </source>
</evidence>
<dbReference type="EMBL" id="BPQB01000006">
    <property type="protein sequence ID" value="GJE87522.1"/>
    <property type="molecule type" value="Genomic_DNA"/>
</dbReference>
<accession>A0A9P3LB64</accession>
<dbReference type="GO" id="GO:0080122">
    <property type="term" value="F:AMP transmembrane transporter activity"/>
    <property type="evidence" value="ECO:0007669"/>
    <property type="project" value="TreeGrafter"/>
</dbReference>
<organism evidence="12 13">
    <name type="scientific">Phanerochaete sordida</name>
    <dbReference type="NCBI Taxonomy" id="48140"/>
    <lineage>
        <taxon>Eukaryota</taxon>
        <taxon>Fungi</taxon>
        <taxon>Dikarya</taxon>
        <taxon>Basidiomycota</taxon>
        <taxon>Agaricomycotina</taxon>
        <taxon>Agaricomycetes</taxon>
        <taxon>Polyporales</taxon>
        <taxon>Phanerochaetaceae</taxon>
        <taxon>Phanerochaete</taxon>
    </lineage>
</organism>
<evidence type="ECO:0000256" key="5">
    <source>
        <dbReference type="ARBA" id="ARBA00022737"/>
    </source>
</evidence>
<feature type="transmembrane region" description="Helical" evidence="11">
    <location>
        <begin position="162"/>
        <end position="184"/>
    </location>
</feature>
<dbReference type="InterPro" id="IPR018108">
    <property type="entry name" value="MCP_transmembrane"/>
</dbReference>
<dbReference type="GO" id="GO:0015217">
    <property type="term" value="F:ADP transmembrane transporter activity"/>
    <property type="evidence" value="ECO:0007669"/>
    <property type="project" value="TreeGrafter"/>
</dbReference>
<comment type="similarity">
    <text evidence="2 10">Belongs to the mitochondrial carrier (TC 2.A.29) family.</text>
</comment>
<keyword evidence="7 9" id="KW-0472">Membrane</keyword>
<evidence type="ECO:0000256" key="4">
    <source>
        <dbReference type="ARBA" id="ARBA00022692"/>
    </source>
</evidence>
<dbReference type="GO" id="GO:0005347">
    <property type="term" value="F:ATP transmembrane transporter activity"/>
    <property type="evidence" value="ECO:0007669"/>
    <property type="project" value="TreeGrafter"/>
</dbReference>
<dbReference type="InterPro" id="IPR023395">
    <property type="entry name" value="MCP_dom_sf"/>
</dbReference>
<keyword evidence="4 9" id="KW-0812">Transmembrane</keyword>
<evidence type="ECO:0000256" key="11">
    <source>
        <dbReference type="SAM" id="Phobius"/>
    </source>
</evidence>
<evidence type="ECO:0000256" key="9">
    <source>
        <dbReference type="PROSITE-ProRule" id="PRU00282"/>
    </source>
</evidence>
<feature type="transmembrane region" description="Helical" evidence="11">
    <location>
        <begin position="62"/>
        <end position="84"/>
    </location>
</feature>
<evidence type="ECO:0000313" key="12">
    <source>
        <dbReference type="EMBL" id="GJE87522.1"/>
    </source>
</evidence>
<dbReference type="Pfam" id="PF00153">
    <property type="entry name" value="Mito_carr"/>
    <property type="match status" value="3"/>
</dbReference>
<dbReference type="AlphaFoldDB" id="A0A9P3LB64"/>
<dbReference type="PANTHER" id="PTHR45939:SF5">
    <property type="entry name" value="PEROXISOMAL MEMBRANE PROTEIN PMP34"/>
    <property type="match status" value="1"/>
</dbReference>
<dbReference type="Gene3D" id="1.50.40.10">
    <property type="entry name" value="Mitochondrial carrier domain"/>
    <property type="match status" value="1"/>
</dbReference>
<dbReference type="PROSITE" id="PS50920">
    <property type="entry name" value="SOLCAR"/>
    <property type="match status" value="3"/>
</dbReference>
<keyword evidence="13" id="KW-1185">Reference proteome</keyword>
<dbReference type="GO" id="GO:0051724">
    <property type="term" value="F:NAD transmembrane transporter activity"/>
    <property type="evidence" value="ECO:0007669"/>
    <property type="project" value="TreeGrafter"/>
</dbReference>
<feature type="repeat" description="Solcar" evidence="9">
    <location>
        <begin position="3"/>
        <end position="91"/>
    </location>
</feature>
<dbReference type="GO" id="GO:0015230">
    <property type="term" value="F:FAD transmembrane transporter activity"/>
    <property type="evidence" value="ECO:0007669"/>
    <property type="project" value="TreeGrafter"/>
</dbReference>
<evidence type="ECO:0000256" key="1">
    <source>
        <dbReference type="ARBA" id="ARBA00004585"/>
    </source>
</evidence>
<evidence type="ECO:0000256" key="2">
    <source>
        <dbReference type="ARBA" id="ARBA00006375"/>
    </source>
</evidence>
<dbReference type="OrthoDB" id="2019556at2759"/>
<evidence type="ECO:0000256" key="3">
    <source>
        <dbReference type="ARBA" id="ARBA00022448"/>
    </source>
</evidence>
<dbReference type="GO" id="GO:0005778">
    <property type="term" value="C:peroxisomal membrane"/>
    <property type="evidence" value="ECO:0007669"/>
    <property type="project" value="UniProtKB-SubCell"/>
</dbReference>
<gene>
    <name evidence="12" type="ORF">PsYK624_036050</name>
</gene>
<name>A0A9P3LB64_9APHY</name>
<keyword evidence="5" id="KW-0677">Repeat</keyword>
<feature type="transmembrane region" description="Helical" evidence="11">
    <location>
        <begin position="6"/>
        <end position="27"/>
    </location>
</feature>